<proteinExistence type="predicted"/>
<reference evidence="3" key="1">
    <citation type="journal article" date="2015" name="PLoS Genet.">
        <title>Genome Sequence and Transcriptome Analyses of Chrysochromulina tobin: Metabolic Tools for Enhanced Algal Fitness in the Prominent Order Prymnesiales (Haptophyceae).</title>
        <authorList>
            <person name="Hovde B.T."/>
            <person name="Deodato C.R."/>
            <person name="Hunsperger H.M."/>
            <person name="Ryken S.A."/>
            <person name="Yost W."/>
            <person name="Jha R.K."/>
            <person name="Patterson J."/>
            <person name="Monnat R.J. Jr."/>
            <person name="Barlow S.B."/>
            <person name="Starkenburg S.R."/>
            <person name="Cattolico R.A."/>
        </authorList>
    </citation>
    <scope>NUCLEOTIDE SEQUENCE</scope>
    <source>
        <strain evidence="3">CCMP291</strain>
    </source>
</reference>
<name>A0A0M0JG79_9EUKA</name>
<evidence type="ECO:0000259" key="1">
    <source>
        <dbReference type="Pfam" id="PF13426"/>
    </source>
</evidence>
<feature type="domain" description="PAS" evidence="1">
    <location>
        <begin position="67"/>
        <end position="160"/>
    </location>
</feature>
<dbReference type="OrthoDB" id="447251at2759"/>
<sequence>MNATDRETTLVLDMAFSVLPWPNEEQCAKLAARCGATPEFVAQYFLQRNMLEGATRPGMDMHIFTAIEPPYQIMWASEDWLSFCGFSPHELENHSLEVIQGPETSRKVIDAIMASVKACQPITATVLNYTKRRVPFYHTVKIEPLTNSAGEAQLFRVESQQITSIARSFGQDQKPAPARTPHMPAQPLDALYGTAVL</sequence>
<dbReference type="GO" id="GO:0016301">
    <property type="term" value="F:kinase activity"/>
    <property type="evidence" value="ECO:0007669"/>
    <property type="project" value="UniProtKB-KW"/>
</dbReference>
<evidence type="ECO:0000313" key="2">
    <source>
        <dbReference type="EMBL" id="KOO25584.1"/>
    </source>
</evidence>
<dbReference type="SUPFAM" id="SSF55785">
    <property type="entry name" value="PYP-like sensor domain (PAS domain)"/>
    <property type="match status" value="1"/>
</dbReference>
<accession>A0A0M0JG79</accession>
<dbReference type="EMBL" id="JWZX01002954">
    <property type="protein sequence ID" value="KOO25584.1"/>
    <property type="molecule type" value="Genomic_DNA"/>
</dbReference>
<dbReference type="Proteomes" id="UP000037460">
    <property type="component" value="Unassembled WGS sequence"/>
</dbReference>
<evidence type="ECO:0000313" key="3">
    <source>
        <dbReference type="Proteomes" id="UP000037460"/>
    </source>
</evidence>
<keyword evidence="3" id="KW-1185">Reference proteome</keyword>
<protein>
    <submittedName>
        <fullName evidence="2">Signal transduction histidine kinase</fullName>
    </submittedName>
</protein>
<organism evidence="2 3">
    <name type="scientific">Chrysochromulina tobinii</name>
    <dbReference type="NCBI Taxonomy" id="1460289"/>
    <lineage>
        <taxon>Eukaryota</taxon>
        <taxon>Haptista</taxon>
        <taxon>Haptophyta</taxon>
        <taxon>Prymnesiophyceae</taxon>
        <taxon>Prymnesiales</taxon>
        <taxon>Chrysochromulinaceae</taxon>
        <taxon>Chrysochromulina</taxon>
    </lineage>
</organism>
<gene>
    <name evidence="2" type="ORF">Ctob_012940</name>
</gene>
<dbReference type="InterPro" id="IPR035965">
    <property type="entry name" value="PAS-like_dom_sf"/>
</dbReference>
<dbReference type="Gene3D" id="3.30.450.20">
    <property type="entry name" value="PAS domain"/>
    <property type="match status" value="1"/>
</dbReference>
<comment type="caution">
    <text evidence="2">The sequence shown here is derived from an EMBL/GenBank/DDBJ whole genome shotgun (WGS) entry which is preliminary data.</text>
</comment>
<dbReference type="Pfam" id="PF13426">
    <property type="entry name" value="PAS_9"/>
    <property type="match status" value="1"/>
</dbReference>
<dbReference type="CDD" id="cd00130">
    <property type="entry name" value="PAS"/>
    <property type="match status" value="1"/>
</dbReference>
<dbReference type="AlphaFoldDB" id="A0A0M0JG79"/>
<keyword evidence="2" id="KW-0418">Kinase</keyword>
<keyword evidence="2" id="KW-0808">Transferase</keyword>
<dbReference type="InterPro" id="IPR000014">
    <property type="entry name" value="PAS"/>
</dbReference>